<protein>
    <recommendedName>
        <fullName evidence="3">HET-domain-containing protein</fullName>
    </recommendedName>
</protein>
<dbReference type="EMBL" id="MU004230">
    <property type="protein sequence ID" value="KAF2674895.1"/>
    <property type="molecule type" value="Genomic_DNA"/>
</dbReference>
<proteinExistence type="predicted"/>
<organism evidence="1 2">
    <name type="scientific">Microthyrium microscopicum</name>
    <dbReference type="NCBI Taxonomy" id="703497"/>
    <lineage>
        <taxon>Eukaryota</taxon>
        <taxon>Fungi</taxon>
        <taxon>Dikarya</taxon>
        <taxon>Ascomycota</taxon>
        <taxon>Pezizomycotina</taxon>
        <taxon>Dothideomycetes</taxon>
        <taxon>Dothideomycetes incertae sedis</taxon>
        <taxon>Microthyriales</taxon>
        <taxon>Microthyriaceae</taxon>
        <taxon>Microthyrium</taxon>
    </lineage>
</organism>
<dbReference type="PANTHER" id="PTHR10622:SF10">
    <property type="entry name" value="HET DOMAIN-CONTAINING PROTEIN"/>
    <property type="match status" value="1"/>
</dbReference>
<sequence length="276" mass="31952">MTATSAVSKELLYFPSTLLNTESFQLTDFNERDIPQYAILSHTWEEEEILYRDLANSQESWADKRGAGKLKGFCKTAAENGYEWVWDDTTNIDWYRKSHACYVSLADVSLDSELWFDQFKRSRWFKRGWTLQELLAPEELEFYDKDWRALGTKSDLSEAISLVSGIPIVVLTHQRSMFSYTVEDRMVWAADRTTTRIEDIAYCLLGMFQMNMPLLYGEGKRAFRRLQEQLFTTTGDFTILGWGSSEASSRRNHPKISPLLRAIASSIQRMTGHTRA</sequence>
<dbReference type="OrthoDB" id="20872at2759"/>
<evidence type="ECO:0000313" key="2">
    <source>
        <dbReference type="Proteomes" id="UP000799302"/>
    </source>
</evidence>
<evidence type="ECO:0008006" key="3">
    <source>
        <dbReference type="Google" id="ProtNLM"/>
    </source>
</evidence>
<name>A0A6A6URH9_9PEZI</name>
<evidence type="ECO:0000313" key="1">
    <source>
        <dbReference type="EMBL" id="KAF2674895.1"/>
    </source>
</evidence>
<dbReference type="AlphaFoldDB" id="A0A6A6URH9"/>
<dbReference type="PANTHER" id="PTHR10622">
    <property type="entry name" value="HET DOMAIN-CONTAINING PROTEIN"/>
    <property type="match status" value="1"/>
</dbReference>
<accession>A0A6A6URH9</accession>
<gene>
    <name evidence="1" type="ORF">BT63DRAFT_430993</name>
</gene>
<reference evidence="1" key="1">
    <citation type="journal article" date="2020" name="Stud. Mycol.">
        <title>101 Dothideomycetes genomes: a test case for predicting lifestyles and emergence of pathogens.</title>
        <authorList>
            <person name="Haridas S."/>
            <person name="Albert R."/>
            <person name="Binder M."/>
            <person name="Bloem J."/>
            <person name="Labutti K."/>
            <person name="Salamov A."/>
            <person name="Andreopoulos B."/>
            <person name="Baker S."/>
            <person name="Barry K."/>
            <person name="Bills G."/>
            <person name="Bluhm B."/>
            <person name="Cannon C."/>
            <person name="Castanera R."/>
            <person name="Culley D."/>
            <person name="Daum C."/>
            <person name="Ezra D."/>
            <person name="Gonzalez J."/>
            <person name="Henrissat B."/>
            <person name="Kuo A."/>
            <person name="Liang C."/>
            <person name="Lipzen A."/>
            <person name="Lutzoni F."/>
            <person name="Magnuson J."/>
            <person name="Mondo S."/>
            <person name="Nolan M."/>
            <person name="Ohm R."/>
            <person name="Pangilinan J."/>
            <person name="Park H.-J."/>
            <person name="Ramirez L."/>
            <person name="Alfaro M."/>
            <person name="Sun H."/>
            <person name="Tritt A."/>
            <person name="Yoshinaga Y."/>
            <person name="Zwiers L.-H."/>
            <person name="Turgeon B."/>
            <person name="Goodwin S."/>
            <person name="Spatafora J."/>
            <person name="Crous P."/>
            <person name="Grigoriev I."/>
        </authorList>
    </citation>
    <scope>NUCLEOTIDE SEQUENCE</scope>
    <source>
        <strain evidence="1">CBS 115976</strain>
    </source>
</reference>
<dbReference type="Proteomes" id="UP000799302">
    <property type="component" value="Unassembled WGS sequence"/>
</dbReference>
<keyword evidence="2" id="KW-1185">Reference proteome</keyword>